<dbReference type="AlphaFoldDB" id="A0A2U3QEP9"/>
<dbReference type="Proteomes" id="UP000245125">
    <property type="component" value="Unassembled WGS sequence"/>
</dbReference>
<dbReference type="EMBL" id="OUUY01000035">
    <property type="protein sequence ID" value="SPP99888.1"/>
    <property type="molecule type" value="Genomic_DNA"/>
</dbReference>
<evidence type="ECO:0000313" key="1">
    <source>
        <dbReference type="EMBL" id="SPP99888.1"/>
    </source>
</evidence>
<proteinExistence type="predicted"/>
<protein>
    <submittedName>
        <fullName evidence="1">Uncharacterized protein</fullName>
    </submittedName>
</protein>
<name>A0A2U3QEP9_9BACT</name>
<sequence length="29" mass="3545">MIKWCVQFIGRAKGEFFSDEKRWENVVIQ</sequence>
<accession>A0A2U3QEP9</accession>
<reference evidence="2" key="1">
    <citation type="submission" date="2018-03" db="EMBL/GenBank/DDBJ databases">
        <authorList>
            <person name="Zecchin S."/>
        </authorList>
    </citation>
    <scope>NUCLEOTIDE SEQUENCE [LARGE SCALE GENOMIC DNA]</scope>
</reference>
<gene>
    <name evidence="1" type="ORF">NBG4_130011</name>
</gene>
<evidence type="ECO:0000313" key="2">
    <source>
        <dbReference type="Proteomes" id="UP000245125"/>
    </source>
</evidence>
<keyword evidence="2" id="KW-1185">Reference proteome</keyword>
<organism evidence="1 2">
    <name type="scientific">Candidatus Sulfobium mesophilum</name>
    <dbReference type="NCBI Taxonomy" id="2016548"/>
    <lineage>
        <taxon>Bacteria</taxon>
        <taxon>Pseudomonadati</taxon>
        <taxon>Nitrospirota</taxon>
        <taxon>Nitrospiria</taxon>
        <taxon>Nitrospirales</taxon>
        <taxon>Nitrospiraceae</taxon>
        <taxon>Candidatus Sulfobium</taxon>
    </lineage>
</organism>